<protein>
    <submittedName>
        <fullName evidence="3">Transcriptional regulator, XRE family</fullName>
    </submittedName>
</protein>
<dbReference type="PANTHER" id="PTHR46797:SF1">
    <property type="entry name" value="METHYLPHOSPHONATE SYNTHASE"/>
    <property type="match status" value="1"/>
</dbReference>
<proteinExistence type="predicted"/>
<dbReference type="InterPro" id="IPR001387">
    <property type="entry name" value="Cro/C1-type_HTH"/>
</dbReference>
<keyword evidence="1" id="KW-0238">DNA-binding</keyword>
<dbReference type="Gene3D" id="1.10.260.40">
    <property type="entry name" value="lambda repressor-like DNA-binding domains"/>
    <property type="match status" value="1"/>
</dbReference>
<reference evidence="3 4" key="1">
    <citation type="submission" date="2010-01" db="EMBL/GenBank/DDBJ databases">
        <title>The complete genome of Thermobispora bispora DSM 43833.</title>
        <authorList>
            <consortium name="US DOE Joint Genome Institute (JGI-PGF)"/>
            <person name="Lucas S."/>
            <person name="Copeland A."/>
            <person name="Lapidus A."/>
            <person name="Glavina del Rio T."/>
            <person name="Dalin E."/>
            <person name="Tice H."/>
            <person name="Bruce D."/>
            <person name="Goodwin L."/>
            <person name="Pitluck S."/>
            <person name="Kyrpides N."/>
            <person name="Mavromatis K."/>
            <person name="Ivanova N."/>
            <person name="Mikhailova N."/>
            <person name="Chertkov O."/>
            <person name="Brettin T."/>
            <person name="Detter J.C."/>
            <person name="Han C."/>
            <person name="Larimer F."/>
            <person name="Land M."/>
            <person name="Hauser L."/>
            <person name="Markowitz V."/>
            <person name="Cheng J.-F."/>
            <person name="Hugenholtz P."/>
            <person name="Woyke T."/>
            <person name="Wu D."/>
            <person name="Jando M."/>
            <person name="Schneider S."/>
            <person name="Klenk H.-P."/>
            <person name="Eisen J.A."/>
        </authorList>
    </citation>
    <scope>NUCLEOTIDE SEQUENCE [LARGE SCALE GENOMIC DNA]</scope>
    <source>
        <strain evidence="4">ATCC 19993 / DSM 43833 / CBS 139.67 / JCM 10125 / KCTC 9307 / NBRC 14880 / R51</strain>
    </source>
</reference>
<dbReference type="GO" id="GO:0003677">
    <property type="term" value="F:DNA binding"/>
    <property type="evidence" value="ECO:0007669"/>
    <property type="project" value="UniProtKB-KW"/>
</dbReference>
<dbReference type="SUPFAM" id="SSF47413">
    <property type="entry name" value="lambda repressor-like DNA-binding domains"/>
    <property type="match status" value="1"/>
</dbReference>
<dbReference type="CDD" id="cd00093">
    <property type="entry name" value="HTH_XRE"/>
    <property type="match status" value="1"/>
</dbReference>
<dbReference type="GO" id="GO:0005829">
    <property type="term" value="C:cytosol"/>
    <property type="evidence" value="ECO:0007669"/>
    <property type="project" value="TreeGrafter"/>
</dbReference>
<dbReference type="PROSITE" id="PS50943">
    <property type="entry name" value="HTH_CROC1"/>
    <property type="match status" value="1"/>
</dbReference>
<evidence type="ECO:0000313" key="3">
    <source>
        <dbReference type="EMBL" id="ADG88244.1"/>
    </source>
</evidence>
<dbReference type="GO" id="GO:0003700">
    <property type="term" value="F:DNA-binding transcription factor activity"/>
    <property type="evidence" value="ECO:0007669"/>
    <property type="project" value="TreeGrafter"/>
</dbReference>
<dbReference type="Gene3D" id="1.25.40.10">
    <property type="entry name" value="Tetratricopeptide repeat domain"/>
    <property type="match status" value="1"/>
</dbReference>
<dbReference type="Pfam" id="PF13560">
    <property type="entry name" value="HTH_31"/>
    <property type="match status" value="1"/>
</dbReference>
<dbReference type="RefSeq" id="WP_013131777.1">
    <property type="nucleotide sequence ID" value="NC_014165.1"/>
</dbReference>
<accession>D6YAM7</accession>
<evidence type="ECO:0000313" key="4">
    <source>
        <dbReference type="Proteomes" id="UP000006640"/>
    </source>
</evidence>
<dbReference type="SMART" id="SM00530">
    <property type="entry name" value="HTH_XRE"/>
    <property type="match status" value="1"/>
</dbReference>
<evidence type="ECO:0000259" key="2">
    <source>
        <dbReference type="PROSITE" id="PS50943"/>
    </source>
</evidence>
<dbReference type="Proteomes" id="UP000006640">
    <property type="component" value="Chromosome"/>
</dbReference>
<feature type="domain" description="HTH cro/C1-type" evidence="2">
    <location>
        <begin position="13"/>
        <end position="68"/>
    </location>
</feature>
<dbReference type="AlphaFoldDB" id="D6YAM7"/>
<dbReference type="KEGG" id="tbi:Tbis_1528"/>
<dbReference type="InterPro" id="IPR011990">
    <property type="entry name" value="TPR-like_helical_dom_sf"/>
</dbReference>
<keyword evidence="4" id="KW-1185">Reference proteome</keyword>
<evidence type="ECO:0000256" key="1">
    <source>
        <dbReference type="ARBA" id="ARBA00023125"/>
    </source>
</evidence>
<name>D6YAM7_THEBD</name>
<dbReference type="InterPro" id="IPR010982">
    <property type="entry name" value="Lambda_DNA-bd_dom_sf"/>
</dbReference>
<dbReference type="InterPro" id="IPR050807">
    <property type="entry name" value="TransReg_Diox_bact_type"/>
</dbReference>
<dbReference type="SUPFAM" id="SSF48452">
    <property type="entry name" value="TPR-like"/>
    <property type="match status" value="1"/>
</dbReference>
<dbReference type="eggNOG" id="COG0457">
    <property type="taxonomic scope" value="Bacteria"/>
</dbReference>
<sequence>MTDLEGLTFGARVKELRQRRGMSQKELAAEVGRSESWVSQVERDVQPVERLSVIQALANALGVSVQVLRPEASSSAPGSQQTVEKNDLDGLRMALTGHPALPVLIEAEEPAQVIDVDALSHGVDRAWALAHASRFAELTETLKELLPRLEVAGRQALEEQRTRVHRLRARTYQAMAAAFAQQGEADAAWVAADRALAAAEQSGNSLEVIAGHFRMAHAFVGLRRYEQAERVAQTAITALRPRIVREDCRPEELSLFGAMHLVLAVIAAREGARATARARIDEARKIADRLGQDRNDFNTEFGPTNVRIHAVSVAVDLGDAGEALELTEEVDPSGLSSERQARFLLDVARAHTQRQHIGEAVATLTRAEELAPEMVHGHPQSRKTIRDLIQLSGRRVPAELTMLARRADVAP</sequence>
<gene>
    <name evidence="3" type="ordered locus">Tbis_1528</name>
</gene>
<dbReference type="STRING" id="469371.Tbis_1528"/>
<dbReference type="HOGENOM" id="CLU_033540_1_0_11"/>
<dbReference type="eggNOG" id="COG1396">
    <property type="taxonomic scope" value="Bacteria"/>
</dbReference>
<dbReference type="EMBL" id="CP001874">
    <property type="protein sequence ID" value="ADG88244.1"/>
    <property type="molecule type" value="Genomic_DNA"/>
</dbReference>
<dbReference type="PANTHER" id="PTHR46797">
    <property type="entry name" value="HTH-TYPE TRANSCRIPTIONAL REGULATOR"/>
    <property type="match status" value="1"/>
</dbReference>
<organism evidence="3 4">
    <name type="scientific">Thermobispora bispora (strain ATCC 19993 / DSM 43833 / CBS 139.67 / JCM 10125 / KCTC 9307 / NBRC 14880 / R51)</name>
    <dbReference type="NCBI Taxonomy" id="469371"/>
    <lineage>
        <taxon>Bacteria</taxon>
        <taxon>Bacillati</taxon>
        <taxon>Actinomycetota</taxon>
        <taxon>Actinomycetes</taxon>
        <taxon>Streptosporangiales</taxon>
        <taxon>Streptosporangiaceae</taxon>
        <taxon>Thermobispora</taxon>
    </lineage>
</organism>